<organism evidence="3 4">
    <name type="scientific">Cladophialophora psammophila CBS 110553</name>
    <dbReference type="NCBI Taxonomy" id="1182543"/>
    <lineage>
        <taxon>Eukaryota</taxon>
        <taxon>Fungi</taxon>
        <taxon>Dikarya</taxon>
        <taxon>Ascomycota</taxon>
        <taxon>Pezizomycotina</taxon>
        <taxon>Eurotiomycetes</taxon>
        <taxon>Chaetothyriomycetidae</taxon>
        <taxon>Chaetothyriales</taxon>
        <taxon>Herpotrichiellaceae</taxon>
        <taxon>Cladophialophora</taxon>
    </lineage>
</organism>
<dbReference type="PANTHER" id="PTHR10039:SF5">
    <property type="entry name" value="NACHT DOMAIN-CONTAINING PROTEIN"/>
    <property type="match status" value="1"/>
</dbReference>
<dbReference type="STRING" id="1182543.W9W470"/>
<dbReference type="OrthoDB" id="443402at2759"/>
<dbReference type="RefSeq" id="XP_007752155.1">
    <property type="nucleotide sequence ID" value="XM_007753965.1"/>
</dbReference>
<dbReference type="EMBL" id="AMGX01000052">
    <property type="protein sequence ID" value="EXJ53359.1"/>
    <property type="molecule type" value="Genomic_DNA"/>
</dbReference>
<feature type="non-terminal residue" evidence="3">
    <location>
        <position position="195"/>
    </location>
</feature>
<dbReference type="HOGENOM" id="CLU_1408577_0_0_1"/>
<accession>W9W470</accession>
<dbReference type="SUPFAM" id="SSF52540">
    <property type="entry name" value="P-loop containing nucleoside triphosphate hydrolases"/>
    <property type="match status" value="1"/>
</dbReference>
<feature type="domain" description="Nephrocystin 3-like N-terminal" evidence="2">
    <location>
        <begin position="21"/>
        <end position="182"/>
    </location>
</feature>
<name>W9W470_9EURO</name>
<dbReference type="Proteomes" id="UP000019471">
    <property type="component" value="Unassembled WGS sequence"/>
</dbReference>
<keyword evidence="1" id="KW-0677">Repeat</keyword>
<dbReference type="Gene3D" id="3.40.50.300">
    <property type="entry name" value="P-loop containing nucleotide triphosphate hydrolases"/>
    <property type="match status" value="1"/>
</dbReference>
<comment type="caution">
    <text evidence="3">The sequence shown here is derived from an EMBL/GenBank/DDBJ whole genome shotgun (WGS) entry which is preliminary data.</text>
</comment>
<gene>
    <name evidence="3" type="ORF">A1O5_13399</name>
</gene>
<evidence type="ECO:0000259" key="2">
    <source>
        <dbReference type="Pfam" id="PF24883"/>
    </source>
</evidence>
<dbReference type="InterPro" id="IPR056884">
    <property type="entry name" value="NPHP3-like_N"/>
</dbReference>
<dbReference type="Pfam" id="PF24883">
    <property type="entry name" value="NPHP3_N"/>
    <property type="match status" value="1"/>
</dbReference>
<protein>
    <recommendedName>
        <fullName evidence="2">Nephrocystin 3-like N-terminal domain-containing protein</fullName>
    </recommendedName>
</protein>
<proteinExistence type="predicted"/>
<evidence type="ECO:0000313" key="3">
    <source>
        <dbReference type="EMBL" id="EXJ53359.1"/>
    </source>
</evidence>
<reference evidence="3 4" key="1">
    <citation type="submission" date="2013-03" db="EMBL/GenBank/DDBJ databases">
        <title>The Genome Sequence of Cladophialophora psammophila CBS 110553.</title>
        <authorList>
            <consortium name="The Broad Institute Genomics Platform"/>
            <person name="Cuomo C."/>
            <person name="de Hoog S."/>
            <person name="Gorbushina A."/>
            <person name="Walker B."/>
            <person name="Young S.K."/>
            <person name="Zeng Q."/>
            <person name="Gargeya S."/>
            <person name="Fitzgerald M."/>
            <person name="Haas B."/>
            <person name="Abouelleil A."/>
            <person name="Allen A.W."/>
            <person name="Alvarado L."/>
            <person name="Arachchi H.M."/>
            <person name="Berlin A.M."/>
            <person name="Chapman S.B."/>
            <person name="Gainer-Dewar J."/>
            <person name="Goldberg J."/>
            <person name="Griggs A."/>
            <person name="Gujja S."/>
            <person name="Hansen M."/>
            <person name="Howarth C."/>
            <person name="Imamovic A."/>
            <person name="Ireland A."/>
            <person name="Larimer J."/>
            <person name="McCowan C."/>
            <person name="Murphy C."/>
            <person name="Pearson M."/>
            <person name="Poon T.W."/>
            <person name="Priest M."/>
            <person name="Roberts A."/>
            <person name="Saif S."/>
            <person name="Shea T."/>
            <person name="Sisk P."/>
            <person name="Sykes S."/>
            <person name="Wortman J."/>
            <person name="Nusbaum C."/>
            <person name="Birren B."/>
        </authorList>
    </citation>
    <scope>NUCLEOTIDE SEQUENCE [LARGE SCALE GENOMIC DNA]</scope>
    <source>
        <strain evidence="3 4">CBS 110553</strain>
    </source>
</reference>
<evidence type="ECO:0000256" key="1">
    <source>
        <dbReference type="ARBA" id="ARBA00022737"/>
    </source>
</evidence>
<dbReference type="PANTHER" id="PTHR10039">
    <property type="entry name" value="AMELOGENIN"/>
    <property type="match status" value="1"/>
</dbReference>
<dbReference type="InterPro" id="IPR027417">
    <property type="entry name" value="P-loop_NTPase"/>
</dbReference>
<dbReference type="AlphaFoldDB" id="W9W470"/>
<evidence type="ECO:0000313" key="4">
    <source>
        <dbReference type="Proteomes" id="UP000019471"/>
    </source>
</evidence>
<dbReference type="GeneID" id="19198082"/>
<sequence>MRSFTFEWIFERCVDATQHWHSFPDWLQKDQPLYWILGKPGSGKSTWMNFLVHDSRTLEELESSGRPTNVLAFSFWEAGFELQKSRIGLLRSLIYQLLKAIDPRKALQVWSDVVQPHIAPLPSIWTGKQLLRLLQLIAKAVDQRFCIFLDGLDEFQDDVDASEALRALQDVFKNQSRIKMCIGRMRKFAKFPAWG</sequence>
<keyword evidence="4" id="KW-1185">Reference proteome</keyword>